<accession>A0A8S3E7Y1</accession>
<dbReference type="AlphaFoldDB" id="A0A8S3E7Y1"/>
<protein>
    <submittedName>
        <fullName evidence="2">Uncharacterized protein</fullName>
    </submittedName>
</protein>
<feature type="transmembrane region" description="Helical" evidence="1">
    <location>
        <begin position="210"/>
        <end position="234"/>
    </location>
</feature>
<keyword evidence="1" id="KW-0472">Membrane</keyword>
<sequence length="255" mass="29144">MTERILNNTGIGLSYSSVRDIIRKFNMLARRNDSSSSKLTKLNHNIQSSSTLSSTISKCISSTNETLTLPQASTVTITYPQYNQNQRRLSNSYINRINTDSEVVSIKNSPTIIYREIQTPMMNNRLYSRHDNFDDIGLAIIDNRRQIIENHDSSQCASSIIDDYEINDIQRQSQDEHSTPERRPPPPPSVLALPNLQQESTYQRKRTLPLSYFLLEIGILIVIFILCMVLVLAIREDQNNLRVAMHVCLFVNGIL</sequence>
<organism evidence="2 3">
    <name type="scientific">Rotaria magnacalcarata</name>
    <dbReference type="NCBI Taxonomy" id="392030"/>
    <lineage>
        <taxon>Eukaryota</taxon>
        <taxon>Metazoa</taxon>
        <taxon>Spiralia</taxon>
        <taxon>Gnathifera</taxon>
        <taxon>Rotifera</taxon>
        <taxon>Eurotatoria</taxon>
        <taxon>Bdelloidea</taxon>
        <taxon>Philodinida</taxon>
        <taxon>Philodinidae</taxon>
        <taxon>Rotaria</taxon>
    </lineage>
</organism>
<dbReference type="EMBL" id="CAJOBJ010235621">
    <property type="protein sequence ID" value="CAF5064727.1"/>
    <property type="molecule type" value="Genomic_DNA"/>
</dbReference>
<reference evidence="2" key="1">
    <citation type="submission" date="2021-02" db="EMBL/GenBank/DDBJ databases">
        <authorList>
            <person name="Nowell W R."/>
        </authorList>
    </citation>
    <scope>NUCLEOTIDE SEQUENCE</scope>
</reference>
<evidence type="ECO:0000313" key="3">
    <source>
        <dbReference type="Proteomes" id="UP000681720"/>
    </source>
</evidence>
<keyword evidence="1" id="KW-0812">Transmembrane</keyword>
<gene>
    <name evidence="2" type="ORF">GIL414_LOCUS60746</name>
</gene>
<evidence type="ECO:0000313" key="2">
    <source>
        <dbReference type="EMBL" id="CAF5064727.1"/>
    </source>
</evidence>
<comment type="caution">
    <text evidence="2">The sequence shown here is derived from an EMBL/GenBank/DDBJ whole genome shotgun (WGS) entry which is preliminary data.</text>
</comment>
<keyword evidence="1" id="KW-1133">Transmembrane helix</keyword>
<dbReference type="Proteomes" id="UP000681720">
    <property type="component" value="Unassembled WGS sequence"/>
</dbReference>
<proteinExistence type="predicted"/>
<name>A0A8S3E7Y1_9BILA</name>
<evidence type="ECO:0000256" key="1">
    <source>
        <dbReference type="SAM" id="Phobius"/>
    </source>
</evidence>